<evidence type="ECO:0000313" key="2">
    <source>
        <dbReference type="EMBL" id="SHF66741.1"/>
    </source>
</evidence>
<evidence type="ECO:0000313" key="3">
    <source>
        <dbReference type="Proteomes" id="UP000184048"/>
    </source>
</evidence>
<sequence length="137" mass="16339">MKKLLLILSFFTVIHFSSYAQDNDGGRLQDKMTEYIQQKLGLSKTEAEKFSPVFLDYFRDLRKTNQDYKGDRLVLQQKIVELRLRYRDQFKPIIGDKRSNDVFTYERDFIKGVKELQQDRLQNRLEGRANKRNNPGL</sequence>
<feature type="signal peptide" evidence="1">
    <location>
        <begin position="1"/>
        <end position="20"/>
    </location>
</feature>
<keyword evidence="1" id="KW-0732">Signal</keyword>
<evidence type="ECO:0000256" key="1">
    <source>
        <dbReference type="SAM" id="SignalP"/>
    </source>
</evidence>
<dbReference type="AlphaFoldDB" id="A0A1M5DIL3"/>
<dbReference type="RefSeq" id="WP_072836383.1">
    <property type="nucleotide sequence ID" value="NZ_FQUU01000015.1"/>
</dbReference>
<organism evidence="2 3">
    <name type="scientific">Flavisolibacter ginsengisoli DSM 18119</name>
    <dbReference type="NCBI Taxonomy" id="1121884"/>
    <lineage>
        <taxon>Bacteria</taxon>
        <taxon>Pseudomonadati</taxon>
        <taxon>Bacteroidota</taxon>
        <taxon>Chitinophagia</taxon>
        <taxon>Chitinophagales</taxon>
        <taxon>Chitinophagaceae</taxon>
        <taxon>Flavisolibacter</taxon>
    </lineage>
</organism>
<keyword evidence="3" id="KW-1185">Reference proteome</keyword>
<feature type="chain" id="PRO_5013177701" evidence="1">
    <location>
        <begin position="21"/>
        <end position="137"/>
    </location>
</feature>
<accession>A0A1M5DIL3</accession>
<dbReference type="EMBL" id="FQUU01000015">
    <property type="protein sequence ID" value="SHF66741.1"/>
    <property type="molecule type" value="Genomic_DNA"/>
</dbReference>
<dbReference type="OrthoDB" id="675330at2"/>
<dbReference type="STRING" id="1121884.SAMN02745131_03239"/>
<gene>
    <name evidence="2" type="ORF">SAMN02745131_03239</name>
</gene>
<reference evidence="2 3" key="1">
    <citation type="submission" date="2016-11" db="EMBL/GenBank/DDBJ databases">
        <authorList>
            <person name="Jaros S."/>
            <person name="Januszkiewicz K."/>
            <person name="Wedrychowicz H."/>
        </authorList>
    </citation>
    <scope>NUCLEOTIDE SEQUENCE [LARGE SCALE GENOMIC DNA]</scope>
    <source>
        <strain evidence="2 3">DSM 18119</strain>
    </source>
</reference>
<proteinExistence type="predicted"/>
<dbReference type="Proteomes" id="UP000184048">
    <property type="component" value="Unassembled WGS sequence"/>
</dbReference>
<protein>
    <submittedName>
        <fullName evidence="2">Uncharacterized protein</fullName>
    </submittedName>
</protein>
<name>A0A1M5DIL3_9BACT</name>